<evidence type="ECO:0000313" key="1">
    <source>
        <dbReference type="EnsemblPlants" id="MELO3C032269.2.1"/>
    </source>
</evidence>
<reference evidence="1" key="1">
    <citation type="submission" date="2023-03" db="UniProtKB">
        <authorList>
            <consortium name="EnsemblPlants"/>
        </authorList>
    </citation>
    <scope>IDENTIFICATION</scope>
</reference>
<protein>
    <submittedName>
        <fullName evidence="1">Uncharacterized protein</fullName>
    </submittedName>
</protein>
<dbReference type="Gramene" id="MELO3C032269.2.1">
    <property type="protein sequence ID" value="MELO3C032269.2.1"/>
    <property type="gene ID" value="MELO3C032269.2"/>
</dbReference>
<sequence>MALFVAVNRGVVYVLFVEENMFGKKWESQMLHRVEPYVTYRSLKPSENRFGGAECIDPKSMLNCGCGTMREHAFLVLMEKAERSNIPNIDKKNSDDLVENMGDEIEIQIIDIFS</sequence>
<dbReference type="AlphaFoldDB" id="A0A9I9EDG7"/>
<name>A0A9I9EDG7_CUCME</name>
<proteinExistence type="predicted"/>
<organism evidence="1">
    <name type="scientific">Cucumis melo</name>
    <name type="common">Muskmelon</name>
    <dbReference type="NCBI Taxonomy" id="3656"/>
    <lineage>
        <taxon>Eukaryota</taxon>
        <taxon>Viridiplantae</taxon>
        <taxon>Streptophyta</taxon>
        <taxon>Embryophyta</taxon>
        <taxon>Tracheophyta</taxon>
        <taxon>Spermatophyta</taxon>
        <taxon>Magnoliopsida</taxon>
        <taxon>eudicotyledons</taxon>
        <taxon>Gunneridae</taxon>
        <taxon>Pentapetalae</taxon>
        <taxon>rosids</taxon>
        <taxon>fabids</taxon>
        <taxon>Cucurbitales</taxon>
        <taxon>Cucurbitaceae</taxon>
        <taxon>Benincaseae</taxon>
        <taxon>Cucumis</taxon>
    </lineage>
</organism>
<dbReference type="EnsemblPlants" id="MELO3C032269.2.1">
    <property type="protein sequence ID" value="MELO3C032269.2.1"/>
    <property type="gene ID" value="MELO3C032269.2"/>
</dbReference>
<accession>A0A9I9EDG7</accession>